<comment type="caution">
    <text evidence="9">The sequence shown here is derived from an EMBL/GenBank/DDBJ whole genome shotgun (WGS) entry which is preliminary data.</text>
</comment>
<keyword evidence="5" id="KW-0560">Oxidoreductase</keyword>
<evidence type="ECO:0000256" key="4">
    <source>
        <dbReference type="ARBA" id="ARBA00022729"/>
    </source>
</evidence>
<keyword evidence="6" id="KW-1133">Transmembrane helix</keyword>
<feature type="transmembrane region" description="Helical" evidence="6">
    <location>
        <begin position="45"/>
        <end position="65"/>
    </location>
</feature>
<dbReference type="InterPro" id="IPR019546">
    <property type="entry name" value="TAT_signal_bac_arc"/>
</dbReference>
<dbReference type="EMBL" id="AJWN02000070">
    <property type="protein sequence ID" value="OEE60090.1"/>
    <property type="molecule type" value="Genomic_DNA"/>
</dbReference>
<dbReference type="InterPro" id="IPR000572">
    <property type="entry name" value="OxRdtase_Mopterin-bd_dom"/>
</dbReference>
<keyword evidence="6" id="KW-0812">Transmembrane</keyword>
<feature type="domain" description="Moybdenum cofactor oxidoreductase dimerisation" evidence="8">
    <location>
        <begin position="326"/>
        <end position="441"/>
    </location>
</feature>
<dbReference type="GO" id="GO:0030151">
    <property type="term" value="F:molybdenum ion binding"/>
    <property type="evidence" value="ECO:0007669"/>
    <property type="project" value="InterPro"/>
</dbReference>
<dbReference type="InterPro" id="IPR008335">
    <property type="entry name" value="Mopterin_OxRdtase_euk"/>
</dbReference>
<dbReference type="GO" id="GO:0043546">
    <property type="term" value="F:molybdopterin cofactor binding"/>
    <property type="evidence" value="ECO:0007669"/>
    <property type="project" value="TreeGrafter"/>
</dbReference>
<dbReference type="SUPFAM" id="SSF56524">
    <property type="entry name" value="Oxidoreductase molybdopterin-binding domain"/>
    <property type="match status" value="1"/>
</dbReference>
<dbReference type="InterPro" id="IPR014756">
    <property type="entry name" value="Ig_E-set"/>
</dbReference>
<feature type="domain" description="Oxidoreductase molybdopterin-binding" evidence="7">
    <location>
        <begin position="129"/>
        <end position="298"/>
    </location>
</feature>
<keyword evidence="10" id="KW-1185">Reference proteome</keyword>
<dbReference type="Pfam" id="PF00174">
    <property type="entry name" value="Oxidored_molyb"/>
    <property type="match status" value="1"/>
</dbReference>
<evidence type="ECO:0000256" key="3">
    <source>
        <dbReference type="ARBA" id="ARBA00022723"/>
    </source>
</evidence>
<reference evidence="9 10" key="1">
    <citation type="journal article" date="2012" name="Science">
        <title>Ecological populations of bacteria act as socially cohesive units of antibiotic production and resistance.</title>
        <authorList>
            <person name="Cordero O.X."/>
            <person name="Wildschutte H."/>
            <person name="Kirkup B."/>
            <person name="Proehl S."/>
            <person name="Ngo L."/>
            <person name="Hussain F."/>
            <person name="Le Roux F."/>
            <person name="Mincer T."/>
            <person name="Polz M.F."/>
        </authorList>
    </citation>
    <scope>NUCLEOTIDE SEQUENCE [LARGE SCALE GENOMIC DNA]</scope>
    <source>
        <strain evidence="9 10">FF-454</strain>
    </source>
</reference>
<dbReference type="InterPro" id="IPR036374">
    <property type="entry name" value="OxRdtase_Mopterin-bd_sf"/>
</dbReference>
<name>A0A1E5C3N4_9GAMM</name>
<sequence>MSDKKGHSSDTDAQQTEGIYDLYDKHPETADEKVFGRKSHSDRRGFLKGAGLATMAAVLGGAIPFHRNMPAGMVPAAFAEGLDDVTIAGKDGLIVLNDRPLNAETPPHLLNDDVTPTARHFIRNNGIPPTAVDPDTWTLTIDGLVDKPMTLTIEDLKKNFDVVEQQLVVECGGNGRAYFEPKAKGNQWTLGAVACSSWTGVRLADVLKAAGVQEGAVYTAHYSADKHLSGKEGKLPISRGVPIEKALGGENLIAFAQNGEALHDMNGAPLRLVVPGWPGSCSQKWLTKITVRDQVHDGPKMTGKAYRVPNRPVAPGEKVDKDDFVIIERMPVKSLITSPETNSEVAGKEILVRGHAWSGDRKVSKVQLSNDFGATWIDADLSDPANDGAWQTFESKVTFPQAGYYEVWAKATDDQGVSQPFAIAWNPKGYLNNSFHRIALVVKG</sequence>
<keyword evidence="3" id="KW-0479">Metal-binding</keyword>
<dbReference type="PANTHER" id="PTHR19372">
    <property type="entry name" value="SULFITE REDUCTASE"/>
    <property type="match status" value="1"/>
</dbReference>
<evidence type="ECO:0000313" key="10">
    <source>
        <dbReference type="Proteomes" id="UP000095039"/>
    </source>
</evidence>
<dbReference type="AlphaFoldDB" id="A0A1E5C3N4"/>
<keyword evidence="2" id="KW-0500">Molybdenum</keyword>
<dbReference type="InterPro" id="IPR006311">
    <property type="entry name" value="TAT_signal"/>
</dbReference>
<accession>A0A1E5C3N4</accession>
<evidence type="ECO:0000256" key="6">
    <source>
        <dbReference type="SAM" id="Phobius"/>
    </source>
</evidence>
<evidence type="ECO:0000313" key="9">
    <source>
        <dbReference type="EMBL" id="OEE60090.1"/>
    </source>
</evidence>
<comment type="cofactor">
    <cofactor evidence="1">
        <name>Mo-molybdopterin</name>
        <dbReference type="ChEBI" id="CHEBI:71302"/>
    </cofactor>
</comment>
<dbReference type="Pfam" id="PF03404">
    <property type="entry name" value="Mo-co_dimer"/>
    <property type="match status" value="1"/>
</dbReference>
<evidence type="ECO:0000256" key="1">
    <source>
        <dbReference type="ARBA" id="ARBA00001924"/>
    </source>
</evidence>
<evidence type="ECO:0000256" key="5">
    <source>
        <dbReference type="ARBA" id="ARBA00023002"/>
    </source>
</evidence>
<dbReference type="GO" id="GO:0020037">
    <property type="term" value="F:heme binding"/>
    <property type="evidence" value="ECO:0007669"/>
    <property type="project" value="TreeGrafter"/>
</dbReference>
<dbReference type="RefSeq" id="WP_016962441.1">
    <property type="nucleotide sequence ID" value="NZ_AJWN02000070.1"/>
</dbReference>
<keyword evidence="4" id="KW-0732">Signal</keyword>
<dbReference type="Proteomes" id="UP000095039">
    <property type="component" value="Unassembled WGS sequence"/>
</dbReference>
<dbReference type="NCBIfam" id="TIGR01409">
    <property type="entry name" value="TAT_signal_seq"/>
    <property type="match status" value="1"/>
</dbReference>
<dbReference type="Gene3D" id="3.90.420.10">
    <property type="entry name" value="Oxidoreductase, molybdopterin-binding domain"/>
    <property type="match status" value="1"/>
</dbReference>
<dbReference type="PROSITE" id="PS51318">
    <property type="entry name" value="TAT"/>
    <property type="match status" value="1"/>
</dbReference>
<dbReference type="Gene3D" id="2.60.40.650">
    <property type="match status" value="1"/>
</dbReference>
<proteinExistence type="predicted"/>
<evidence type="ECO:0000256" key="2">
    <source>
        <dbReference type="ARBA" id="ARBA00022505"/>
    </source>
</evidence>
<organism evidence="9 10">
    <name type="scientific">Enterovibrio norvegicus FF-454</name>
    <dbReference type="NCBI Taxonomy" id="1185651"/>
    <lineage>
        <taxon>Bacteria</taxon>
        <taxon>Pseudomonadati</taxon>
        <taxon>Pseudomonadota</taxon>
        <taxon>Gammaproteobacteria</taxon>
        <taxon>Vibrionales</taxon>
        <taxon>Vibrionaceae</taxon>
        <taxon>Enterovibrio</taxon>
    </lineage>
</organism>
<dbReference type="InterPro" id="IPR005066">
    <property type="entry name" value="MoCF_OxRdtse_dimer"/>
</dbReference>
<dbReference type="PANTHER" id="PTHR19372:SF7">
    <property type="entry name" value="SULFITE OXIDASE, MITOCHONDRIAL"/>
    <property type="match status" value="1"/>
</dbReference>
<dbReference type="SUPFAM" id="SSF81296">
    <property type="entry name" value="E set domains"/>
    <property type="match status" value="1"/>
</dbReference>
<evidence type="ECO:0000259" key="7">
    <source>
        <dbReference type="Pfam" id="PF00174"/>
    </source>
</evidence>
<dbReference type="GO" id="GO:0006790">
    <property type="term" value="P:sulfur compound metabolic process"/>
    <property type="evidence" value="ECO:0007669"/>
    <property type="project" value="TreeGrafter"/>
</dbReference>
<keyword evidence="6" id="KW-0472">Membrane</keyword>
<gene>
    <name evidence="9" type="ORF">A1OK_12315</name>
</gene>
<evidence type="ECO:0000259" key="8">
    <source>
        <dbReference type="Pfam" id="PF03404"/>
    </source>
</evidence>
<protein>
    <submittedName>
        <fullName evidence="9">Molybdopterin containing oxidoreductase</fullName>
    </submittedName>
</protein>
<dbReference type="CDD" id="cd02110">
    <property type="entry name" value="SO_family_Moco_dimer"/>
    <property type="match status" value="1"/>
</dbReference>
<dbReference type="GO" id="GO:0008482">
    <property type="term" value="F:sulfite oxidase activity"/>
    <property type="evidence" value="ECO:0007669"/>
    <property type="project" value="TreeGrafter"/>
</dbReference>
<dbReference type="PRINTS" id="PR00407">
    <property type="entry name" value="EUMOPTERIN"/>
</dbReference>